<keyword evidence="3" id="KW-1185">Reference proteome</keyword>
<evidence type="ECO:0000313" key="3">
    <source>
        <dbReference type="Proteomes" id="UP001596434"/>
    </source>
</evidence>
<dbReference type="AlphaFoldDB" id="A0ABD5ZWX4"/>
<protein>
    <submittedName>
        <fullName evidence="2">Uncharacterized protein</fullName>
    </submittedName>
</protein>
<evidence type="ECO:0000313" key="2">
    <source>
        <dbReference type="EMBL" id="MFC7255019.1"/>
    </source>
</evidence>
<dbReference type="EMBL" id="JBHTAT010000001">
    <property type="protein sequence ID" value="MFC7255019.1"/>
    <property type="molecule type" value="Genomic_DNA"/>
</dbReference>
<accession>A0ABD5ZWX4</accession>
<gene>
    <name evidence="2" type="ORF">ACFQKE_06885</name>
</gene>
<dbReference type="GeneID" id="96953360"/>
<name>A0ABD5ZWX4_9EURY</name>
<dbReference type="RefSeq" id="WP_379703226.1">
    <property type="nucleotide sequence ID" value="NZ_JBHTAT010000001.1"/>
</dbReference>
<keyword evidence="1" id="KW-0175">Coiled coil</keyword>
<evidence type="ECO:0000256" key="1">
    <source>
        <dbReference type="SAM" id="Coils"/>
    </source>
</evidence>
<organism evidence="2 3">
    <name type="scientific">Haloplanus litoreus</name>
    <dbReference type="NCBI Taxonomy" id="767515"/>
    <lineage>
        <taxon>Archaea</taxon>
        <taxon>Methanobacteriati</taxon>
        <taxon>Methanobacteriota</taxon>
        <taxon>Stenosarchaea group</taxon>
        <taxon>Halobacteria</taxon>
        <taxon>Halobacteriales</taxon>
        <taxon>Haloferacaceae</taxon>
        <taxon>Haloplanus</taxon>
    </lineage>
</organism>
<feature type="coiled-coil region" evidence="1">
    <location>
        <begin position="290"/>
        <end position="372"/>
    </location>
</feature>
<proteinExistence type="predicted"/>
<feature type="coiled-coil region" evidence="1">
    <location>
        <begin position="159"/>
        <end position="216"/>
    </location>
</feature>
<sequence length="657" mass="74108">MSNCKDRFRDLTHTKNRVLNEDLSALQRQSDRARIERYNELKADEETFVFEFTAECPDFFTGAEEDRVRSEFRLARLLVAASFYADGDLPAAMAGDFVDAELQAVVDFDRYKQFDALSEDQIATRVRRMDGEVYELVTEYTATQLDDLDDLLDDPDVQRDVMERLIERYEERREKIREGFFVYVENQGLVHTVETIEEAIRAVGAAEAERERVQTELESGLDDLYERLEGEVRAEFRDLETELLELAVSADAGDDDAVRSGLPTVASRIEGYADRRGAATAELSAQIEAVEGMQTDLQAQVSTLESLREETTSAAREAVREETSDLLDDELSALHEQHERLEAEVRRLEREREQLAAATERLDEKQADLEAAVGGADSPDVDTGGDVVTTPMARLFEMDYLGRFDISMHEAETIHTPEESRPIPDGYWEDRSERRSDHARLLDLLPEDETPERYPHNRCARYELTDERYLGLSRDPELVVEARVVNNLDAHARTGFDAAPADVDRLLDAVNPVVYEAEREGYHYLLGLASPTGWSERARRQVGGEGEEGGSRFSRKVSLCLIDLQTGELYYDEHDPVIADNAALFEPPVASERVAACTAHVRETYVDDVTADSVTLDEVREAGFDPHVVKGAFNELAAAGVGEQFYLDEFGLTLDLD</sequence>
<dbReference type="Proteomes" id="UP001596434">
    <property type="component" value="Unassembled WGS sequence"/>
</dbReference>
<reference evidence="2 3" key="1">
    <citation type="journal article" date="2019" name="Int. J. Syst. Evol. Microbiol.">
        <title>The Global Catalogue of Microorganisms (GCM) 10K type strain sequencing project: providing services to taxonomists for standard genome sequencing and annotation.</title>
        <authorList>
            <consortium name="The Broad Institute Genomics Platform"/>
            <consortium name="The Broad Institute Genome Sequencing Center for Infectious Disease"/>
            <person name="Wu L."/>
            <person name="Ma J."/>
        </authorList>
    </citation>
    <scope>NUCLEOTIDE SEQUENCE [LARGE SCALE GENOMIC DNA]</scope>
    <source>
        <strain evidence="2 3">GX21</strain>
    </source>
</reference>
<comment type="caution">
    <text evidence="2">The sequence shown here is derived from an EMBL/GenBank/DDBJ whole genome shotgun (WGS) entry which is preliminary data.</text>
</comment>